<gene>
    <name evidence="2" type="ORF">SAMN02746091_01602</name>
</gene>
<dbReference type="AlphaFoldDB" id="A0A1M4Y7Z1"/>
<sequence length="194" mass="22594">MQMINFLKGWITTIVTLIIFLTLAELILPENTMKKYSKFVIGLMVILNILMPVFKLFDKSFNLESSISLYEKKYEPILNNNENAVSLQNRMQEVTINEFKEKLKENIEKDVFKNTGKKITVKRIDVNTKIGSDDFGSIKYIELKKDYSSDIRPVDKVVIGNNNSNNLYDNKDKDIVNYITKSYRISEENIVFVK</sequence>
<organism evidence="2 3">
    <name type="scientific">Caloramator proteoclasticus DSM 10124</name>
    <dbReference type="NCBI Taxonomy" id="1121262"/>
    <lineage>
        <taxon>Bacteria</taxon>
        <taxon>Bacillati</taxon>
        <taxon>Bacillota</taxon>
        <taxon>Clostridia</taxon>
        <taxon>Eubacteriales</taxon>
        <taxon>Clostridiaceae</taxon>
        <taxon>Caloramator</taxon>
    </lineage>
</organism>
<evidence type="ECO:0000256" key="1">
    <source>
        <dbReference type="SAM" id="Phobius"/>
    </source>
</evidence>
<name>A0A1M4Y7Z1_9CLOT</name>
<evidence type="ECO:0000313" key="3">
    <source>
        <dbReference type="Proteomes" id="UP000184423"/>
    </source>
</evidence>
<feature type="transmembrane region" description="Helical" evidence="1">
    <location>
        <begin position="6"/>
        <end position="27"/>
    </location>
</feature>
<feature type="transmembrane region" description="Helical" evidence="1">
    <location>
        <begin position="39"/>
        <end position="57"/>
    </location>
</feature>
<dbReference type="Proteomes" id="UP000184423">
    <property type="component" value="Unassembled WGS sequence"/>
</dbReference>
<reference evidence="3" key="1">
    <citation type="submission" date="2016-11" db="EMBL/GenBank/DDBJ databases">
        <authorList>
            <person name="Varghese N."/>
            <person name="Submissions S."/>
        </authorList>
    </citation>
    <scope>NUCLEOTIDE SEQUENCE [LARGE SCALE GENOMIC DNA]</scope>
    <source>
        <strain evidence="3">DSM 10124</strain>
    </source>
</reference>
<dbReference type="Pfam" id="PF09581">
    <property type="entry name" value="Spore_III_AF"/>
    <property type="match status" value="1"/>
</dbReference>
<dbReference type="InterPro" id="IPR014245">
    <property type="entry name" value="Spore_III_AF"/>
</dbReference>
<keyword evidence="3" id="KW-1185">Reference proteome</keyword>
<accession>A0A1M4Y7Z1</accession>
<protein>
    <submittedName>
        <fullName evidence="2">Stage III sporulation protein AF</fullName>
    </submittedName>
</protein>
<keyword evidence="1" id="KW-0812">Transmembrane</keyword>
<keyword evidence="1" id="KW-0472">Membrane</keyword>
<evidence type="ECO:0000313" key="2">
    <source>
        <dbReference type="EMBL" id="SHF01927.1"/>
    </source>
</evidence>
<proteinExistence type="predicted"/>
<dbReference type="NCBIfam" id="TIGR02896">
    <property type="entry name" value="spore_III_AF"/>
    <property type="match status" value="1"/>
</dbReference>
<dbReference type="EMBL" id="FQVG01000029">
    <property type="protein sequence ID" value="SHF01927.1"/>
    <property type="molecule type" value="Genomic_DNA"/>
</dbReference>
<keyword evidence="1" id="KW-1133">Transmembrane helix</keyword>